<dbReference type="PROSITE" id="PS51898">
    <property type="entry name" value="TYR_RECOMBINASE"/>
    <property type="match status" value="1"/>
</dbReference>
<evidence type="ECO:0000256" key="3">
    <source>
        <dbReference type="ARBA" id="ARBA00023125"/>
    </source>
</evidence>
<evidence type="ECO:0000313" key="9">
    <source>
        <dbReference type="Proteomes" id="UP000263642"/>
    </source>
</evidence>
<dbReference type="InterPro" id="IPR050090">
    <property type="entry name" value="Tyrosine_recombinase_XerCD"/>
</dbReference>
<evidence type="ECO:0000256" key="2">
    <source>
        <dbReference type="ARBA" id="ARBA00022908"/>
    </source>
</evidence>
<dbReference type="Gene3D" id="1.10.150.130">
    <property type="match status" value="1"/>
</dbReference>
<dbReference type="GO" id="GO:0003677">
    <property type="term" value="F:DNA binding"/>
    <property type="evidence" value="ECO:0007669"/>
    <property type="project" value="UniProtKB-UniRule"/>
</dbReference>
<evidence type="ECO:0000256" key="5">
    <source>
        <dbReference type="PROSITE-ProRule" id="PRU01248"/>
    </source>
</evidence>
<protein>
    <recommendedName>
        <fullName evidence="10">Site-specific tyrosine recombinase XerC</fullName>
    </recommendedName>
</protein>
<dbReference type="Proteomes" id="UP000263642">
    <property type="component" value="Unassembled WGS sequence"/>
</dbReference>
<dbReference type="SUPFAM" id="SSF56349">
    <property type="entry name" value="DNA breaking-rejoining enzymes"/>
    <property type="match status" value="1"/>
</dbReference>
<accession>A0A3D3R2P3</accession>
<organism evidence="8 9">
    <name type="scientific">Gimesia maris</name>
    <dbReference type="NCBI Taxonomy" id="122"/>
    <lineage>
        <taxon>Bacteria</taxon>
        <taxon>Pseudomonadati</taxon>
        <taxon>Planctomycetota</taxon>
        <taxon>Planctomycetia</taxon>
        <taxon>Planctomycetales</taxon>
        <taxon>Planctomycetaceae</taxon>
        <taxon>Gimesia</taxon>
    </lineage>
</organism>
<dbReference type="EMBL" id="DQAY01000049">
    <property type="protein sequence ID" value="HCO23019.1"/>
    <property type="molecule type" value="Genomic_DNA"/>
</dbReference>
<evidence type="ECO:0000313" key="8">
    <source>
        <dbReference type="EMBL" id="HCO23019.1"/>
    </source>
</evidence>
<name>A0A3D3R2P3_9PLAN</name>
<feature type="domain" description="Core-binding (CB)" evidence="7">
    <location>
        <begin position="75"/>
        <end position="172"/>
    </location>
</feature>
<gene>
    <name evidence="8" type="ORF">DIT97_08165</name>
</gene>
<dbReference type="InterPro" id="IPR044068">
    <property type="entry name" value="CB"/>
</dbReference>
<reference evidence="8 9" key="1">
    <citation type="journal article" date="2018" name="Nat. Biotechnol.">
        <title>A standardized bacterial taxonomy based on genome phylogeny substantially revises the tree of life.</title>
        <authorList>
            <person name="Parks D.H."/>
            <person name="Chuvochina M."/>
            <person name="Waite D.W."/>
            <person name="Rinke C."/>
            <person name="Skarshewski A."/>
            <person name="Chaumeil P.A."/>
            <person name="Hugenholtz P."/>
        </authorList>
    </citation>
    <scope>NUCLEOTIDE SEQUENCE [LARGE SCALE GENOMIC DNA]</scope>
    <source>
        <strain evidence="8">UBA9375</strain>
    </source>
</reference>
<comment type="similarity">
    <text evidence="1">Belongs to the 'phage' integrase family.</text>
</comment>
<dbReference type="GO" id="GO:0015074">
    <property type="term" value="P:DNA integration"/>
    <property type="evidence" value="ECO:0007669"/>
    <property type="project" value="UniProtKB-KW"/>
</dbReference>
<dbReference type="PANTHER" id="PTHR30349:SF64">
    <property type="entry name" value="PROPHAGE INTEGRASE INTD-RELATED"/>
    <property type="match status" value="1"/>
</dbReference>
<evidence type="ECO:0000259" key="6">
    <source>
        <dbReference type="PROSITE" id="PS51898"/>
    </source>
</evidence>
<dbReference type="PROSITE" id="PS51900">
    <property type="entry name" value="CB"/>
    <property type="match status" value="1"/>
</dbReference>
<feature type="domain" description="Tyr recombinase" evidence="6">
    <location>
        <begin position="199"/>
        <end position="435"/>
    </location>
</feature>
<dbReference type="InterPro" id="IPR013762">
    <property type="entry name" value="Integrase-like_cat_sf"/>
</dbReference>
<comment type="caution">
    <text evidence="8">The sequence shown here is derived from an EMBL/GenBank/DDBJ whole genome shotgun (WGS) entry which is preliminary data.</text>
</comment>
<keyword evidence="2" id="KW-0229">DNA integration</keyword>
<dbReference type="InterPro" id="IPR002104">
    <property type="entry name" value="Integrase_catalytic"/>
</dbReference>
<evidence type="ECO:0000256" key="4">
    <source>
        <dbReference type="ARBA" id="ARBA00023172"/>
    </source>
</evidence>
<sequence>MRRRKKSSQRKRVGRVSYYLHHGAWYVYYLEYLDGVKVQRRPKVAKTEDEAAQIAAQVNAQLASSSPTLFSFTSISFSKLRQAFLNHHEAVVNSSPATIRRYRSATQHLENYFNECRPSDLAHSIRADHFVAWLRKQKISPNGHPNTARRTLRDKGLRFILEVCRSIYIYAAQRRFLPPTFENPFSKLNLERMKIEDAKPIFVFDAENELRFFQNADDWTFPIHFILAKAGLRSGELIHLLIEDVDLENGWLHVRNKPELHWKVKTRRERSVPLIKEGVAVLRRVIGNRMSGPVFIRHQFDAFSSPLGNLDQMELQELLQQRIAHADSGSVLTLSQTMEEKLARSVWREAGVVRSERVRTSFIRTAKAAGLKQSSCPKSWRHTFATLLQDANVDPLIRQITLGHKPNEDARGGGLGMTGVYTHTRATTQKCEIERALRLWPQSLAFARQWASANKV</sequence>
<evidence type="ECO:0000259" key="7">
    <source>
        <dbReference type="PROSITE" id="PS51900"/>
    </source>
</evidence>
<dbReference type="Gene3D" id="1.10.443.10">
    <property type="entry name" value="Intergrase catalytic core"/>
    <property type="match status" value="1"/>
</dbReference>
<evidence type="ECO:0008006" key="10">
    <source>
        <dbReference type="Google" id="ProtNLM"/>
    </source>
</evidence>
<dbReference type="InterPro" id="IPR010998">
    <property type="entry name" value="Integrase_recombinase_N"/>
</dbReference>
<dbReference type="InterPro" id="IPR011010">
    <property type="entry name" value="DNA_brk_join_enz"/>
</dbReference>
<dbReference type="PANTHER" id="PTHR30349">
    <property type="entry name" value="PHAGE INTEGRASE-RELATED"/>
    <property type="match status" value="1"/>
</dbReference>
<keyword evidence="3 5" id="KW-0238">DNA-binding</keyword>
<keyword evidence="4" id="KW-0233">DNA recombination</keyword>
<dbReference type="AlphaFoldDB" id="A0A3D3R2P3"/>
<dbReference type="CDD" id="cd00397">
    <property type="entry name" value="DNA_BRE_C"/>
    <property type="match status" value="1"/>
</dbReference>
<evidence type="ECO:0000256" key="1">
    <source>
        <dbReference type="ARBA" id="ARBA00008857"/>
    </source>
</evidence>
<dbReference type="GO" id="GO:0006310">
    <property type="term" value="P:DNA recombination"/>
    <property type="evidence" value="ECO:0007669"/>
    <property type="project" value="UniProtKB-KW"/>
</dbReference>
<proteinExistence type="inferred from homology"/>
<dbReference type="Pfam" id="PF00589">
    <property type="entry name" value="Phage_integrase"/>
    <property type="match status" value="1"/>
</dbReference>